<evidence type="ECO:0000313" key="2">
    <source>
        <dbReference type="EMBL" id="TRM56074.1"/>
    </source>
</evidence>
<evidence type="ECO:0000313" key="3">
    <source>
        <dbReference type="Proteomes" id="UP000320762"/>
    </source>
</evidence>
<dbReference type="Proteomes" id="UP000320762">
    <property type="component" value="Unassembled WGS sequence"/>
</dbReference>
<keyword evidence="3" id="KW-1185">Reference proteome</keyword>
<organism evidence="2 3">
    <name type="scientific">Schizophyllum amplum</name>
    <dbReference type="NCBI Taxonomy" id="97359"/>
    <lineage>
        <taxon>Eukaryota</taxon>
        <taxon>Fungi</taxon>
        <taxon>Dikarya</taxon>
        <taxon>Basidiomycota</taxon>
        <taxon>Agaricomycotina</taxon>
        <taxon>Agaricomycetes</taxon>
        <taxon>Agaricomycetidae</taxon>
        <taxon>Agaricales</taxon>
        <taxon>Schizophyllaceae</taxon>
        <taxon>Schizophyllum</taxon>
    </lineage>
</organism>
<gene>
    <name evidence="2" type="ORF">BD626DRAFT_267710</name>
</gene>
<proteinExistence type="predicted"/>
<dbReference type="AlphaFoldDB" id="A0A550BU70"/>
<feature type="compositionally biased region" description="Polar residues" evidence="1">
    <location>
        <begin position="226"/>
        <end position="235"/>
    </location>
</feature>
<reference evidence="2 3" key="1">
    <citation type="journal article" date="2019" name="New Phytol.">
        <title>Comparative genomics reveals unique wood-decay strategies and fruiting body development in the Schizophyllaceae.</title>
        <authorList>
            <person name="Almasi E."/>
            <person name="Sahu N."/>
            <person name="Krizsan K."/>
            <person name="Balint B."/>
            <person name="Kovacs G.M."/>
            <person name="Kiss B."/>
            <person name="Cseklye J."/>
            <person name="Drula E."/>
            <person name="Henrissat B."/>
            <person name="Nagy I."/>
            <person name="Chovatia M."/>
            <person name="Adam C."/>
            <person name="LaButti K."/>
            <person name="Lipzen A."/>
            <person name="Riley R."/>
            <person name="Grigoriev I.V."/>
            <person name="Nagy L.G."/>
        </authorList>
    </citation>
    <scope>NUCLEOTIDE SEQUENCE [LARGE SCALE GENOMIC DNA]</scope>
    <source>
        <strain evidence="2 3">NL-1724</strain>
    </source>
</reference>
<feature type="region of interest" description="Disordered" evidence="1">
    <location>
        <begin position="113"/>
        <end position="235"/>
    </location>
</feature>
<comment type="caution">
    <text evidence="2">The sequence shown here is derived from an EMBL/GenBank/DDBJ whole genome shotgun (WGS) entry which is preliminary data.</text>
</comment>
<feature type="compositionally biased region" description="Polar residues" evidence="1">
    <location>
        <begin position="209"/>
        <end position="219"/>
    </location>
</feature>
<evidence type="ECO:0000256" key="1">
    <source>
        <dbReference type="SAM" id="MobiDB-lite"/>
    </source>
</evidence>
<feature type="compositionally biased region" description="Basic and acidic residues" evidence="1">
    <location>
        <begin position="166"/>
        <end position="177"/>
    </location>
</feature>
<name>A0A550BU70_9AGAR</name>
<protein>
    <submittedName>
        <fullName evidence="2">Uncharacterized protein</fullName>
    </submittedName>
</protein>
<accession>A0A550BU70</accession>
<sequence>MDSVSESLDLESFKDAPVQRIACMQDKRARKREGDQRGAQRDDLMLVSSLTLLCSLPISTSRQPWLPLALYLATSAACVATDAGSPLARRWSPLGPTTARLFAHDYFPVPCSQPTPPSRANCPRTGLTRPADASTRPATPKTPRRSGNGTSAPSLFLNPDISCGRPSDDPCGRTLDRPRRKRQAPGDVGLLTTDGGIELLTTDVGDLSPTPNRVGSSGSAGDATFPTRSPTWTQL</sequence>
<dbReference type="EMBL" id="VDMD01000081">
    <property type="protein sequence ID" value="TRM56074.1"/>
    <property type="molecule type" value="Genomic_DNA"/>
</dbReference>